<name>A0A4U1BRF1_9GAMM</name>
<accession>A0A4U1BRF1</accession>
<dbReference type="EMBL" id="SWCJ01000002">
    <property type="protein sequence ID" value="TKB57424.1"/>
    <property type="molecule type" value="Genomic_DNA"/>
</dbReference>
<keyword evidence="2" id="KW-1185">Reference proteome</keyword>
<dbReference type="Proteomes" id="UP000305675">
    <property type="component" value="Unassembled WGS sequence"/>
</dbReference>
<organism evidence="1 2">
    <name type="scientific">Ferrimonas aestuarii</name>
    <dbReference type="NCBI Taxonomy" id="2569539"/>
    <lineage>
        <taxon>Bacteria</taxon>
        <taxon>Pseudomonadati</taxon>
        <taxon>Pseudomonadota</taxon>
        <taxon>Gammaproteobacteria</taxon>
        <taxon>Alteromonadales</taxon>
        <taxon>Ferrimonadaceae</taxon>
        <taxon>Ferrimonas</taxon>
    </lineage>
</organism>
<protein>
    <submittedName>
        <fullName evidence="1">Uncharacterized protein</fullName>
    </submittedName>
</protein>
<reference evidence="1 2" key="1">
    <citation type="submission" date="2019-04" db="EMBL/GenBank/DDBJ databases">
        <authorList>
            <person name="Hwang J.C."/>
        </authorList>
    </citation>
    <scope>NUCLEOTIDE SEQUENCE [LARGE SCALE GENOMIC DNA]</scope>
    <source>
        <strain evidence="1 2">IMCC35002</strain>
    </source>
</reference>
<comment type="caution">
    <text evidence="1">The sequence shown here is derived from an EMBL/GenBank/DDBJ whole genome shotgun (WGS) entry which is preliminary data.</text>
</comment>
<dbReference type="RefSeq" id="WP_136862070.1">
    <property type="nucleotide sequence ID" value="NZ_SWCJ01000002.1"/>
</dbReference>
<sequence>MKQWKNALGLVLNGQDKWQHQVSVNLNAKSDWRLTIKRRLIPKISSCCETALSSLLHHKIVTVPEYLWGVFGEIVNAQTKHAVLCSKQRPV</sequence>
<evidence type="ECO:0000313" key="2">
    <source>
        <dbReference type="Proteomes" id="UP000305675"/>
    </source>
</evidence>
<gene>
    <name evidence="1" type="ORF">FCL42_03885</name>
</gene>
<dbReference type="AlphaFoldDB" id="A0A4U1BRF1"/>
<evidence type="ECO:0000313" key="1">
    <source>
        <dbReference type="EMBL" id="TKB57424.1"/>
    </source>
</evidence>
<proteinExistence type="predicted"/>